<organism evidence="1 2">
    <name type="scientific">Amylolactobacillus amylophilus DSM 20533 = JCM 1125</name>
    <dbReference type="NCBI Taxonomy" id="1423721"/>
    <lineage>
        <taxon>Bacteria</taxon>
        <taxon>Bacillati</taxon>
        <taxon>Bacillota</taxon>
        <taxon>Bacilli</taxon>
        <taxon>Lactobacillales</taxon>
        <taxon>Lactobacillaceae</taxon>
        <taxon>Amylolactobacillus</taxon>
    </lineage>
</organism>
<dbReference type="OrthoDB" id="9792162at2"/>
<protein>
    <submittedName>
        <fullName evidence="1">Oxidoreductase</fullName>
    </submittedName>
</protein>
<name>A0A1L6XE92_9LACO</name>
<dbReference type="Proteomes" id="UP000185499">
    <property type="component" value="Chromosome"/>
</dbReference>
<evidence type="ECO:0000313" key="1">
    <source>
        <dbReference type="EMBL" id="APT19286.1"/>
    </source>
</evidence>
<dbReference type="Pfam" id="PF13602">
    <property type="entry name" value="ADH_zinc_N_2"/>
    <property type="match status" value="1"/>
</dbReference>
<proteinExistence type="predicted"/>
<dbReference type="Gene3D" id="3.90.180.10">
    <property type="entry name" value="Medium-chain alcohol dehydrogenases, catalytic domain"/>
    <property type="match status" value="1"/>
</dbReference>
<sequence>MKSQHEILNIIADLLDSAKIKSTVTKTLSPISAVNLREALRFVETNHMLGKVVVTK</sequence>
<accession>A0A1L6XE92</accession>
<reference evidence="1 2" key="1">
    <citation type="submission" date="2016-12" db="EMBL/GenBank/DDBJ databases">
        <title>The whole genome sequencing and assembly of Lactobacillus amylophilus DSM 20533T strain.</title>
        <authorList>
            <person name="Lee Y.-J."/>
            <person name="Yi H."/>
            <person name="Bahn Y.-S."/>
            <person name="Kim J.F."/>
            <person name="Lee D.-W."/>
        </authorList>
    </citation>
    <scope>NUCLEOTIDE SEQUENCE [LARGE SCALE GENOMIC DNA]</scope>
    <source>
        <strain evidence="1 2">DSM 20533</strain>
    </source>
</reference>
<dbReference type="RefSeq" id="WP_075362832.1">
    <property type="nucleotide sequence ID" value="NZ_BBBR01000002.1"/>
</dbReference>
<dbReference type="EMBL" id="CP018888">
    <property type="protein sequence ID" value="APT19286.1"/>
    <property type="molecule type" value="Genomic_DNA"/>
</dbReference>
<gene>
    <name evidence="1" type="ORF">LA20533_02245</name>
</gene>
<evidence type="ECO:0000313" key="2">
    <source>
        <dbReference type="Proteomes" id="UP000185499"/>
    </source>
</evidence>
<dbReference type="AlphaFoldDB" id="A0A1L6XE92"/>
<dbReference type="KEGG" id="lah:LA20533_02245"/>
<keyword evidence="2" id="KW-1185">Reference proteome</keyword>